<dbReference type="EC" id="2.5.1.15" evidence="5 12"/>
<dbReference type="PROSITE" id="PS50972">
    <property type="entry name" value="PTERIN_BINDING"/>
    <property type="match status" value="1"/>
</dbReference>
<dbReference type="PROSITE" id="PS00793">
    <property type="entry name" value="DHPS_2"/>
    <property type="match status" value="1"/>
</dbReference>
<dbReference type="Proteomes" id="UP000636956">
    <property type="component" value="Unassembled WGS sequence"/>
</dbReference>
<gene>
    <name evidence="15" type="ORF">GCM10011372_25720</name>
</gene>
<dbReference type="SUPFAM" id="SSF51717">
    <property type="entry name" value="Dihydropteroate synthetase-like"/>
    <property type="match status" value="1"/>
</dbReference>
<evidence type="ECO:0000256" key="1">
    <source>
        <dbReference type="ARBA" id="ARBA00000012"/>
    </source>
</evidence>
<dbReference type="InterPro" id="IPR000489">
    <property type="entry name" value="Pterin-binding_dom"/>
</dbReference>
<dbReference type="InterPro" id="IPR011005">
    <property type="entry name" value="Dihydropteroate_synth-like_sf"/>
</dbReference>
<feature type="domain" description="Pterin-binding" evidence="14">
    <location>
        <begin position="30"/>
        <end position="284"/>
    </location>
</feature>
<evidence type="ECO:0000256" key="6">
    <source>
        <dbReference type="ARBA" id="ARBA00016919"/>
    </source>
</evidence>
<dbReference type="AlphaFoldDB" id="A0A917PP85"/>
<dbReference type="PANTHER" id="PTHR20941">
    <property type="entry name" value="FOLATE SYNTHESIS PROTEINS"/>
    <property type="match status" value="1"/>
</dbReference>
<dbReference type="GO" id="GO:0046872">
    <property type="term" value="F:metal ion binding"/>
    <property type="evidence" value="ECO:0007669"/>
    <property type="project" value="UniProtKB-KW"/>
</dbReference>
<name>A0A917PP85_9MICO</name>
<evidence type="ECO:0000256" key="9">
    <source>
        <dbReference type="ARBA" id="ARBA00022842"/>
    </source>
</evidence>
<evidence type="ECO:0000256" key="2">
    <source>
        <dbReference type="ARBA" id="ARBA00001946"/>
    </source>
</evidence>
<organism evidence="15 16">
    <name type="scientific">Agromyces bauzanensis</name>
    <dbReference type="NCBI Taxonomy" id="1308924"/>
    <lineage>
        <taxon>Bacteria</taxon>
        <taxon>Bacillati</taxon>
        <taxon>Actinomycetota</taxon>
        <taxon>Actinomycetes</taxon>
        <taxon>Micrococcales</taxon>
        <taxon>Microbacteriaceae</taxon>
        <taxon>Agromyces</taxon>
    </lineage>
</organism>
<dbReference type="PROSITE" id="PS00792">
    <property type="entry name" value="DHPS_1"/>
    <property type="match status" value="1"/>
</dbReference>
<dbReference type="EMBL" id="BMMD01000015">
    <property type="protein sequence ID" value="GGJ86220.1"/>
    <property type="molecule type" value="Genomic_DNA"/>
</dbReference>
<feature type="compositionally biased region" description="Basic and acidic residues" evidence="13">
    <location>
        <begin position="1"/>
        <end position="13"/>
    </location>
</feature>
<keyword evidence="16" id="KW-1185">Reference proteome</keyword>
<evidence type="ECO:0000256" key="13">
    <source>
        <dbReference type="SAM" id="MobiDB-lite"/>
    </source>
</evidence>
<evidence type="ECO:0000256" key="4">
    <source>
        <dbReference type="ARBA" id="ARBA00009503"/>
    </source>
</evidence>
<accession>A0A917PP85</accession>
<feature type="region of interest" description="Disordered" evidence="13">
    <location>
        <begin position="1"/>
        <end position="33"/>
    </location>
</feature>
<evidence type="ECO:0000313" key="15">
    <source>
        <dbReference type="EMBL" id="GGJ86220.1"/>
    </source>
</evidence>
<dbReference type="CDD" id="cd00739">
    <property type="entry name" value="DHPS"/>
    <property type="match status" value="1"/>
</dbReference>
<evidence type="ECO:0000256" key="8">
    <source>
        <dbReference type="ARBA" id="ARBA00022723"/>
    </source>
</evidence>
<comment type="catalytic activity">
    <reaction evidence="1">
        <text>(7,8-dihydropterin-6-yl)methyl diphosphate + 4-aminobenzoate = 7,8-dihydropteroate + diphosphate</text>
        <dbReference type="Rhea" id="RHEA:19949"/>
        <dbReference type="ChEBI" id="CHEBI:17836"/>
        <dbReference type="ChEBI" id="CHEBI:17839"/>
        <dbReference type="ChEBI" id="CHEBI:33019"/>
        <dbReference type="ChEBI" id="CHEBI:72950"/>
        <dbReference type="EC" id="2.5.1.15"/>
    </reaction>
</comment>
<dbReference type="GO" id="GO:0004156">
    <property type="term" value="F:dihydropteroate synthase activity"/>
    <property type="evidence" value="ECO:0007669"/>
    <property type="project" value="UniProtKB-EC"/>
</dbReference>
<dbReference type="NCBIfam" id="TIGR01496">
    <property type="entry name" value="DHPS"/>
    <property type="match status" value="1"/>
</dbReference>
<evidence type="ECO:0000256" key="3">
    <source>
        <dbReference type="ARBA" id="ARBA00004763"/>
    </source>
</evidence>
<dbReference type="Pfam" id="PF00809">
    <property type="entry name" value="Pterin_bind"/>
    <property type="match status" value="1"/>
</dbReference>
<evidence type="ECO:0000256" key="7">
    <source>
        <dbReference type="ARBA" id="ARBA00022679"/>
    </source>
</evidence>
<evidence type="ECO:0000256" key="5">
    <source>
        <dbReference type="ARBA" id="ARBA00012458"/>
    </source>
</evidence>
<comment type="similarity">
    <text evidence="4 12">Belongs to the DHPS family.</text>
</comment>
<reference evidence="15" key="2">
    <citation type="submission" date="2020-09" db="EMBL/GenBank/DDBJ databases">
        <authorList>
            <person name="Sun Q."/>
            <person name="Zhou Y."/>
        </authorList>
    </citation>
    <scope>NUCLEOTIDE SEQUENCE</scope>
    <source>
        <strain evidence="15">CGMCC 1.8984</strain>
    </source>
</reference>
<evidence type="ECO:0000313" key="16">
    <source>
        <dbReference type="Proteomes" id="UP000636956"/>
    </source>
</evidence>
<reference evidence="15" key="1">
    <citation type="journal article" date="2014" name="Int. J. Syst. Evol. Microbiol.">
        <title>Complete genome sequence of Corynebacterium casei LMG S-19264T (=DSM 44701T), isolated from a smear-ripened cheese.</title>
        <authorList>
            <consortium name="US DOE Joint Genome Institute (JGI-PGF)"/>
            <person name="Walter F."/>
            <person name="Albersmeier A."/>
            <person name="Kalinowski J."/>
            <person name="Ruckert C."/>
        </authorList>
    </citation>
    <scope>NUCLEOTIDE SEQUENCE</scope>
    <source>
        <strain evidence="15">CGMCC 1.8984</strain>
    </source>
</reference>
<dbReference type="PANTHER" id="PTHR20941:SF1">
    <property type="entry name" value="FOLIC ACID SYNTHESIS PROTEIN FOL1"/>
    <property type="match status" value="1"/>
</dbReference>
<proteinExistence type="inferred from homology"/>
<comment type="caution">
    <text evidence="15">The sequence shown here is derived from an EMBL/GenBank/DDBJ whole genome shotgun (WGS) entry which is preliminary data.</text>
</comment>
<dbReference type="Gene3D" id="3.20.20.20">
    <property type="entry name" value="Dihydropteroate synthase-like"/>
    <property type="match status" value="1"/>
</dbReference>
<protein>
    <recommendedName>
        <fullName evidence="6 12">Dihydropteroate synthase</fullName>
        <shortName evidence="12">DHPS</shortName>
        <ecNumber evidence="5 12">2.5.1.15</ecNumber>
    </recommendedName>
    <alternativeName>
        <fullName evidence="11 12">Dihydropteroate pyrophosphorylase</fullName>
    </alternativeName>
</protein>
<keyword evidence="8 12" id="KW-0479">Metal-binding</keyword>
<feature type="compositionally biased region" description="Low complexity" evidence="13">
    <location>
        <begin position="14"/>
        <end position="30"/>
    </location>
</feature>
<dbReference type="GO" id="GO:0046654">
    <property type="term" value="P:tetrahydrofolate biosynthetic process"/>
    <property type="evidence" value="ECO:0007669"/>
    <property type="project" value="TreeGrafter"/>
</dbReference>
<comment type="cofactor">
    <cofactor evidence="2 12">
        <name>Mg(2+)</name>
        <dbReference type="ChEBI" id="CHEBI:18420"/>
    </cofactor>
</comment>
<sequence>MPEASRFGDEGLETRPAAPGDPRPAGATRPQVMGVVNVTPDSFSDGGRWFDADAAIAHGVELVADGADVLDVGGESTRPGAARVEPAEELRRVVPVVRELAGRGIRVSVDTMRAATALAAVEAGAGIINDVSAGLADAAMAPIVAETGAHYVAMHWRGHSDRMDSLAEYGDAAREVRDELAVRVDALVAAGVAPDRLILDPGLGFAKRGAQNWALLGRLDVLAELGLPILVGASRKRFLGTLLPDDAPVEARDLPTAVVSVLLAQAGAWGVRVHDVRGTMRALDVLGAWQSGRRGQHT</sequence>
<keyword evidence="7 12" id="KW-0808">Transferase</keyword>
<evidence type="ECO:0000259" key="14">
    <source>
        <dbReference type="PROSITE" id="PS50972"/>
    </source>
</evidence>
<comment type="function">
    <text evidence="12">Catalyzes the condensation of para-aminobenzoate (pABA) with 6-hydroxymethyl-7,8-dihydropterin diphosphate (DHPt-PP) to form 7,8-dihydropteroate (H2Pte), the immediate precursor of folate derivatives.</text>
</comment>
<keyword evidence="9 12" id="KW-0460">Magnesium</keyword>
<dbReference type="FunFam" id="3.20.20.20:FF:000006">
    <property type="entry name" value="Dihydropteroate synthase"/>
    <property type="match status" value="1"/>
</dbReference>
<evidence type="ECO:0000256" key="11">
    <source>
        <dbReference type="ARBA" id="ARBA00030193"/>
    </source>
</evidence>
<dbReference type="InterPro" id="IPR045031">
    <property type="entry name" value="DHP_synth-like"/>
</dbReference>
<evidence type="ECO:0000256" key="10">
    <source>
        <dbReference type="ARBA" id="ARBA00022909"/>
    </source>
</evidence>
<dbReference type="GO" id="GO:0005829">
    <property type="term" value="C:cytosol"/>
    <property type="evidence" value="ECO:0007669"/>
    <property type="project" value="TreeGrafter"/>
</dbReference>
<dbReference type="InterPro" id="IPR006390">
    <property type="entry name" value="DHP_synth_dom"/>
</dbReference>
<comment type="pathway">
    <text evidence="3 12">Cofactor biosynthesis; tetrahydrofolate biosynthesis; 7,8-dihydrofolate from 2-amino-4-hydroxy-6-hydroxymethyl-7,8-dihydropteridine diphosphate and 4-aminobenzoate: step 1/2.</text>
</comment>
<dbReference type="GO" id="GO:0046656">
    <property type="term" value="P:folic acid biosynthetic process"/>
    <property type="evidence" value="ECO:0007669"/>
    <property type="project" value="UniProtKB-KW"/>
</dbReference>
<keyword evidence="10 12" id="KW-0289">Folate biosynthesis</keyword>
<evidence type="ECO:0000256" key="12">
    <source>
        <dbReference type="RuleBase" id="RU361205"/>
    </source>
</evidence>